<dbReference type="AlphaFoldDB" id="A0A9D4J6V1"/>
<organism evidence="1 2">
    <name type="scientific">Dreissena polymorpha</name>
    <name type="common">Zebra mussel</name>
    <name type="synonym">Mytilus polymorpha</name>
    <dbReference type="NCBI Taxonomy" id="45954"/>
    <lineage>
        <taxon>Eukaryota</taxon>
        <taxon>Metazoa</taxon>
        <taxon>Spiralia</taxon>
        <taxon>Lophotrochozoa</taxon>
        <taxon>Mollusca</taxon>
        <taxon>Bivalvia</taxon>
        <taxon>Autobranchia</taxon>
        <taxon>Heteroconchia</taxon>
        <taxon>Euheterodonta</taxon>
        <taxon>Imparidentia</taxon>
        <taxon>Neoheterodontei</taxon>
        <taxon>Myida</taxon>
        <taxon>Dreissenoidea</taxon>
        <taxon>Dreissenidae</taxon>
        <taxon>Dreissena</taxon>
    </lineage>
</organism>
<sequence>MKTELEQLARSQCMQMTDLLKKHFKQSSVNSDIKSRFYANKDLDIPSDEDILGVQNIIRSYILKMILAEIDPWEQSSKPTRAP</sequence>
<accession>A0A9D4J6V1</accession>
<proteinExistence type="predicted"/>
<comment type="caution">
    <text evidence="1">The sequence shown here is derived from an EMBL/GenBank/DDBJ whole genome shotgun (WGS) entry which is preliminary data.</text>
</comment>
<keyword evidence="2" id="KW-1185">Reference proteome</keyword>
<evidence type="ECO:0000313" key="1">
    <source>
        <dbReference type="EMBL" id="KAH3802011.1"/>
    </source>
</evidence>
<dbReference type="EMBL" id="JAIWYP010000007">
    <property type="protein sequence ID" value="KAH3802011.1"/>
    <property type="molecule type" value="Genomic_DNA"/>
</dbReference>
<gene>
    <name evidence="1" type="ORF">DPMN_155677</name>
</gene>
<evidence type="ECO:0000313" key="2">
    <source>
        <dbReference type="Proteomes" id="UP000828390"/>
    </source>
</evidence>
<protein>
    <submittedName>
        <fullName evidence="1">Uncharacterized protein</fullName>
    </submittedName>
</protein>
<reference evidence="1" key="2">
    <citation type="submission" date="2020-11" db="EMBL/GenBank/DDBJ databases">
        <authorList>
            <person name="McCartney M.A."/>
            <person name="Auch B."/>
            <person name="Kono T."/>
            <person name="Mallez S."/>
            <person name="Becker A."/>
            <person name="Gohl D.M."/>
            <person name="Silverstein K.A.T."/>
            <person name="Koren S."/>
            <person name="Bechman K.B."/>
            <person name="Herman A."/>
            <person name="Abrahante J.E."/>
            <person name="Garbe J."/>
        </authorList>
    </citation>
    <scope>NUCLEOTIDE SEQUENCE</scope>
    <source>
        <strain evidence="1">Duluth1</strain>
        <tissue evidence="1">Whole animal</tissue>
    </source>
</reference>
<dbReference type="Proteomes" id="UP000828390">
    <property type="component" value="Unassembled WGS sequence"/>
</dbReference>
<name>A0A9D4J6V1_DREPO</name>
<reference evidence="1" key="1">
    <citation type="journal article" date="2019" name="bioRxiv">
        <title>The Genome of the Zebra Mussel, Dreissena polymorpha: A Resource for Invasive Species Research.</title>
        <authorList>
            <person name="McCartney M.A."/>
            <person name="Auch B."/>
            <person name="Kono T."/>
            <person name="Mallez S."/>
            <person name="Zhang Y."/>
            <person name="Obille A."/>
            <person name="Becker A."/>
            <person name="Abrahante J.E."/>
            <person name="Garbe J."/>
            <person name="Badalamenti J.P."/>
            <person name="Herman A."/>
            <person name="Mangelson H."/>
            <person name="Liachko I."/>
            <person name="Sullivan S."/>
            <person name="Sone E.D."/>
            <person name="Koren S."/>
            <person name="Silverstein K.A.T."/>
            <person name="Beckman K.B."/>
            <person name="Gohl D.M."/>
        </authorList>
    </citation>
    <scope>NUCLEOTIDE SEQUENCE</scope>
    <source>
        <strain evidence="1">Duluth1</strain>
        <tissue evidence="1">Whole animal</tissue>
    </source>
</reference>